<comment type="caution">
    <text evidence="2">The sequence shown here is derived from an EMBL/GenBank/DDBJ whole genome shotgun (WGS) entry which is preliminary data.</text>
</comment>
<dbReference type="EMBL" id="BAAATL010000012">
    <property type="protein sequence ID" value="GAA2482589.1"/>
    <property type="molecule type" value="Genomic_DNA"/>
</dbReference>
<evidence type="ECO:0000313" key="3">
    <source>
        <dbReference type="Proteomes" id="UP001501721"/>
    </source>
</evidence>
<name>A0ABP5YKE1_9ACTN</name>
<dbReference type="Proteomes" id="UP001501721">
    <property type="component" value="Unassembled WGS sequence"/>
</dbReference>
<reference evidence="3" key="1">
    <citation type="journal article" date="2019" name="Int. J. Syst. Evol. Microbiol.">
        <title>The Global Catalogue of Microorganisms (GCM) 10K type strain sequencing project: providing services to taxonomists for standard genome sequencing and annotation.</title>
        <authorList>
            <consortium name="The Broad Institute Genomics Platform"/>
            <consortium name="The Broad Institute Genome Sequencing Center for Infectious Disease"/>
            <person name="Wu L."/>
            <person name="Ma J."/>
        </authorList>
    </citation>
    <scope>NUCLEOTIDE SEQUENCE [LARGE SCALE GENOMIC DNA]</scope>
    <source>
        <strain evidence="3">JCM 6923</strain>
    </source>
</reference>
<organism evidence="2 3">
    <name type="scientific">Streptomyces graminearus</name>
    <dbReference type="NCBI Taxonomy" id="284030"/>
    <lineage>
        <taxon>Bacteria</taxon>
        <taxon>Bacillati</taxon>
        <taxon>Actinomycetota</taxon>
        <taxon>Actinomycetes</taxon>
        <taxon>Kitasatosporales</taxon>
        <taxon>Streptomycetaceae</taxon>
        <taxon>Streptomyces</taxon>
    </lineage>
</organism>
<accession>A0ABP5YKE1</accession>
<proteinExistence type="predicted"/>
<evidence type="ECO:0000313" key="2">
    <source>
        <dbReference type="EMBL" id="GAA2482589.1"/>
    </source>
</evidence>
<feature type="region of interest" description="Disordered" evidence="1">
    <location>
        <begin position="1"/>
        <end position="70"/>
    </location>
</feature>
<evidence type="ECO:0000256" key="1">
    <source>
        <dbReference type="SAM" id="MobiDB-lite"/>
    </source>
</evidence>
<keyword evidence="3" id="KW-1185">Reference proteome</keyword>
<gene>
    <name evidence="2" type="ORF">GCM10010422_29370</name>
</gene>
<feature type="compositionally biased region" description="Acidic residues" evidence="1">
    <location>
        <begin position="21"/>
        <end position="30"/>
    </location>
</feature>
<evidence type="ECO:0008006" key="4">
    <source>
        <dbReference type="Google" id="ProtNLM"/>
    </source>
</evidence>
<feature type="compositionally biased region" description="Polar residues" evidence="1">
    <location>
        <begin position="1"/>
        <end position="14"/>
    </location>
</feature>
<protein>
    <recommendedName>
        <fullName evidence="4">Knr4/Smi1-like domain-containing protein</fullName>
    </recommendedName>
</protein>
<feature type="compositionally biased region" description="Basic and acidic residues" evidence="1">
    <location>
        <begin position="31"/>
        <end position="63"/>
    </location>
</feature>
<sequence length="199" mass="22032">MQQPGTGLQLTLGNAAQGEEAQGDQEPDDGQVDHGGDQWRDRVRDVREGRHDRLPGRHHDDARPGPARNRYTDPAAWDRLHAELGIRLPTDYRTLVNAYAPIQLNGTCTCGHPGTERWNLSQHIRDKVRAWSDVCWDDLDPEEDPRLLFGLAELTFGTCDGLRPIAGTDRGETLFLVAAHGTVPDSWSRTTKAAGHGTT</sequence>